<protein>
    <submittedName>
        <fullName evidence="1">Transposon Tf2-6 polyprotein</fullName>
    </submittedName>
</protein>
<accession>A0A8X6XMQ9</accession>
<sequence length="161" mass="18203">MHKNKGLKCFWYKAFGHKASECPDNNGTKLDVAHLIINKQEALNKKVLIGELVFDALIDSDSRVTLNRKSVFDKLNHVQLFPLNSTLSGFNKSKVRPFGYFKEDIQIDDFKCNVEVCVADDDAMFYDVIIGLNVLMQGETIMNENGVTIKNKPKCTEEVAN</sequence>
<dbReference type="Gene3D" id="2.40.70.10">
    <property type="entry name" value="Acid Proteases"/>
    <property type="match status" value="1"/>
</dbReference>
<comment type="caution">
    <text evidence="1">The sequence shown here is derived from an EMBL/GenBank/DDBJ whole genome shotgun (WGS) entry which is preliminary data.</text>
</comment>
<organism evidence="1 2">
    <name type="scientific">Trichonephila inaurata madagascariensis</name>
    <dbReference type="NCBI Taxonomy" id="2747483"/>
    <lineage>
        <taxon>Eukaryota</taxon>
        <taxon>Metazoa</taxon>
        <taxon>Ecdysozoa</taxon>
        <taxon>Arthropoda</taxon>
        <taxon>Chelicerata</taxon>
        <taxon>Arachnida</taxon>
        <taxon>Araneae</taxon>
        <taxon>Araneomorphae</taxon>
        <taxon>Entelegynae</taxon>
        <taxon>Araneoidea</taxon>
        <taxon>Nephilidae</taxon>
        <taxon>Trichonephila</taxon>
        <taxon>Trichonephila inaurata</taxon>
    </lineage>
</organism>
<dbReference type="SUPFAM" id="SSF50630">
    <property type="entry name" value="Acid proteases"/>
    <property type="match status" value="1"/>
</dbReference>
<gene>
    <name evidence="1" type="primary">Tf2-6_402</name>
    <name evidence="1" type="ORF">TNIN_96161</name>
</gene>
<proteinExistence type="predicted"/>
<reference evidence="1" key="1">
    <citation type="submission" date="2020-08" db="EMBL/GenBank/DDBJ databases">
        <title>Multicomponent nature underlies the extraordinary mechanical properties of spider dragline silk.</title>
        <authorList>
            <person name="Kono N."/>
            <person name="Nakamura H."/>
            <person name="Mori M."/>
            <person name="Yoshida Y."/>
            <person name="Ohtoshi R."/>
            <person name="Malay A.D."/>
            <person name="Moran D.A.P."/>
            <person name="Tomita M."/>
            <person name="Numata K."/>
            <person name="Arakawa K."/>
        </authorList>
    </citation>
    <scope>NUCLEOTIDE SEQUENCE</scope>
</reference>
<name>A0A8X6XMQ9_9ARAC</name>
<dbReference type="InterPro" id="IPR021109">
    <property type="entry name" value="Peptidase_aspartic_dom_sf"/>
</dbReference>
<evidence type="ECO:0000313" key="2">
    <source>
        <dbReference type="Proteomes" id="UP000886998"/>
    </source>
</evidence>
<dbReference type="EMBL" id="BMAV01011166">
    <property type="protein sequence ID" value="GFY56827.1"/>
    <property type="molecule type" value="Genomic_DNA"/>
</dbReference>
<dbReference type="Proteomes" id="UP000886998">
    <property type="component" value="Unassembled WGS sequence"/>
</dbReference>
<keyword evidence="2" id="KW-1185">Reference proteome</keyword>
<dbReference type="OrthoDB" id="8065943at2759"/>
<dbReference type="AlphaFoldDB" id="A0A8X6XMQ9"/>
<evidence type="ECO:0000313" key="1">
    <source>
        <dbReference type="EMBL" id="GFY56827.1"/>
    </source>
</evidence>